<evidence type="ECO:0000256" key="5">
    <source>
        <dbReference type="ARBA" id="ARBA00023125"/>
    </source>
</evidence>
<organism evidence="11 12">
    <name type="scientific">Lactuca saligna</name>
    <name type="common">Willowleaf lettuce</name>
    <dbReference type="NCBI Taxonomy" id="75948"/>
    <lineage>
        <taxon>Eukaryota</taxon>
        <taxon>Viridiplantae</taxon>
        <taxon>Streptophyta</taxon>
        <taxon>Embryophyta</taxon>
        <taxon>Tracheophyta</taxon>
        <taxon>Spermatophyta</taxon>
        <taxon>Magnoliopsida</taxon>
        <taxon>eudicotyledons</taxon>
        <taxon>Gunneridae</taxon>
        <taxon>Pentapetalae</taxon>
        <taxon>asterids</taxon>
        <taxon>campanulids</taxon>
        <taxon>Asterales</taxon>
        <taxon>Asteraceae</taxon>
        <taxon>Cichorioideae</taxon>
        <taxon>Cichorieae</taxon>
        <taxon>Lactucinae</taxon>
        <taxon>Lactuca</taxon>
    </lineage>
</organism>
<dbReference type="GO" id="GO:0000976">
    <property type="term" value="F:transcription cis-regulatory region binding"/>
    <property type="evidence" value="ECO:0007669"/>
    <property type="project" value="UniProtKB-ARBA"/>
</dbReference>
<evidence type="ECO:0000256" key="6">
    <source>
        <dbReference type="ARBA" id="ARBA00023159"/>
    </source>
</evidence>
<protein>
    <recommendedName>
        <fullName evidence="10">AP2/ERF domain-containing protein</fullName>
    </recommendedName>
</protein>
<evidence type="ECO:0000259" key="10">
    <source>
        <dbReference type="PROSITE" id="PS51032"/>
    </source>
</evidence>
<dbReference type="SMART" id="SM00380">
    <property type="entry name" value="AP2"/>
    <property type="match status" value="1"/>
</dbReference>
<dbReference type="Pfam" id="PF00847">
    <property type="entry name" value="AP2"/>
    <property type="match status" value="1"/>
</dbReference>
<keyword evidence="5" id="KW-0238">DNA-binding</keyword>
<evidence type="ECO:0000256" key="2">
    <source>
        <dbReference type="ARBA" id="ARBA00022745"/>
    </source>
</evidence>
<keyword evidence="2" id="KW-0936">Ethylene signaling pathway</keyword>
<dbReference type="Gene3D" id="3.30.730.10">
    <property type="entry name" value="AP2/ERF domain"/>
    <property type="match status" value="1"/>
</dbReference>
<dbReference type="InterPro" id="IPR001471">
    <property type="entry name" value="AP2/ERF_dom"/>
</dbReference>
<comment type="subcellular location">
    <subcellularLocation>
        <location evidence="1">Nucleus</location>
    </subcellularLocation>
</comment>
<comment type="similarity">
    <text evidence="9">Belongs to the AP2/ERF transcription factor family. ERF subfamily.</text>
</comment>
<dbReference type="SUPFAM" id="SSF54171">
    <property type="entry name" value="DNA-binding domain"/>
    <property type="match status" value="1"/>
</dbReference>
<evidence type="ECO:0000313" key="11">
    <source>
        <dbReference type="EMBL" id="CAI9290455.1"/>
    </source>
</evidence>
<gene>
    <name evidence="11" type="ORF">LSALG_LOCUS29647</name>
</gene>
<evidence type="ECO:0000256" key="8">
    <source>
        <dbReference type="ARBA" id="ARBA00023242"/>
    </source>
</evidence>
<evidence type="ECO:0000256" key="9">
    <source>
        <dbReference type="ARBA" id="ARBA00024343"/>
    </source>
</evidence>
<dbReference type="PROSITE" id="PS51032">
    <property type="entry name" value="AP2_ERF"/>
    <property type="match status" value="1"/>
</dbReference>
<evidence type="ECO:0000256" key="1">
    <source>
        <dbReference type="ARBA" id="ARBA00004123"/>
    </source>
</evidence>
<dbReference type="InterPro" id="IPR051758">
    <property type="entry name" value="ERF/AP2-like"/>
</dbReference>
<evidence type="ECO:0000256" key="7">
    <source>
        <dbReference type="ARBA" id="ARBA00023163"/>
    </source>
</evidence>
<dbReference type="PANTHER" id="PTHR31657">
    <property type="entry name" value="ETHYLENE-RESPONSIVE TRANSCRIPTION FACTOR ERF061"/>
    <property type="match status" value="1"/>
</dbReference>
<keyword evidence="12" id="KW-1185">Reference proteome</keyword>
<dbReference type="GO" id="GO:0005634">
    <property type="term" value="C:nucleus"/>
    <property type="evidence" value="ECO:0007669"/>
    <property type="project" value="UniProtKB-SubCell"/>
</dbReference>
<keyword evidence="6" id="KW-0010">Activator</keyword>
<dbReference type="PRINTS" id="PR00367">
    <property type="entry name" value="ETHRSPELEMNT"/>
</dbReference>
<dbReference type="GO" id="GO:0003700">
    <property type="term" value="F:DNA-binding transcription factor activity"/>
    <property type="evidence" value="ECO:0007669"/>
    <property type="project" value="InterPro"/>
</dbReference>
<dbReference type="GO" id="GO:0006952">
    <property type="term" value="P:defense response"/>
    <property type="evidence" value="ECO:0007669"/>
    <property type="project" value="UniProtKB-KW"/>
</dbReference>
<keyword evidence="4" id="KW-0805">Transcription regulation</keyword>
<dbReference type="CDD" id="cd00018">
    <property type="entry name" value="AP2"/>
    <property type="match status" value="1"/>
</dbReference>
<keyword evidence="8" id="KW-0539">Nucleus</keyword>
<dbReference type="Proteomes" id="UP001177003">
    <property type="component" value="Chromosome 6"/>
</dbReference>
<dbReference type="AlphaFoldDB" id="A0AA36EE69"/>
<keyword evidence="3" id="KW-0611">Plant defense</keyword>
<accession>A0AA36EE69</accession>
<dbReference type="InterPro" id="IPR016177">
    <property type="entry name" value="DNA-bd_dom_sf"/>
</dbReference>
<dbReference type="GO" id="GO:0009873">
    <property type="term" value="P:ethylene-activated signaling pathway"/>
    <property type="evidence" value="ECO:0007669"/>
    <property type="project" value="UniProtKB-KW"/>
</dbReference>
<evidence type="ECO:0000256" key="4">
    <source>
        <dbReference type="ARBA" id="ARBA00023015"/>
    </source>
</evidence>
<sequence>MENHNLFPQVSSYFHQRLEGSQTFSDSNLSNTRYNPATHGASDGGNCSILSFLTPDVGGFAEATIPSSSLFTNTSRFIQNLEVVANLQQADWLKISQKSTSNHYWLNTRAQPMKYTRRHFLNSAFESAPICSPRKLFRGVRQRQWGKWVAEIRLPRNRTRVWLGTFEKAEDAAFAYDTAAYILRGDCAFLNFPNLKKQLKANSLNGDTATLLKTKLQAISREMVDTKGNDDLAPPLPEAVLPASVVVVGGPEVKVVVPPDAGEGIQLSRMPSLDMDSIWDALLVSDL</sequence>
<dbReference type="FunFam" id="3.30.730.10:FF:000001">
    <property type="entry name" value="Ethylene-responsive transcription factor 2"/>
    <property type="match status" value="1"/>
</dbReference>
<dbReference type="InterPro" id="IPR036955">
    <property type="entry name" value="AP2/ERF_dom_sf"/>
</dbReference>
<feature type="domain" description="AP2/ERF" evidence="10">
    <location>
        <begin position="136"/>
        <end position="193"/>
    </location>
</feature>
<name>A0AA36EE69_LACSI</name>
<dbReference type="EMBL" id="OX465082">
    <property type="protein sequence ID" value="CAI9290455.1"/>
    <property type="molecule type" value="Genomic_DNA"/>
</dbReference>
<proteinExistence type="inferred from homology"/>
<reference evidence="11" key="1">
    <citation type="submission" date="2023-04" db="EMBL/GenBank/DDBJ databases">
        <authorList>
            <person name="Vijverberg K."/>
            <person name="Xiong W."/>
            <person name="Schranz E."/>
        </authorList>
    </citation>
    <scope>NUCLEOTIDE SEQUENCE</scope>
</reference>
<keyword evidence="7" id="KW-0804">Transcription</keyword>
<evidence type="ECO:0000256" key="3">
    <source>
        <dbReference type="ARBA" id="ARBA00022821"/>
    </source>
</evidence>
<evidence type="ECO:0000313" key="12">
    <source>
        <dbReference type="Proteomes" id="UP001177003"/>
    </source>
</evidence>
<dbReference type="PANTHER" id="PTHR31657:SF40">
    <property type="entry name" value="ETHYLENE-RESPONSIVE TRANSCRIPTION FACTOR ERF062"/>
    <property type="match status" value="1"/>
</dbReference>